<dbReference type="InterPro" id="IPR051531">
    <property type="entry name" value="N-acetyltransferase"/>
</dbReference>
<gene>
    <name evidence="2" type="primary">ydaF_1</name>
    <name evidence="2" type="ORF">ERS132393_00140</name>
</gene>
<dbReference type="InterPro" id="IPR000182">
    <property type="entry name" value="GNAT_dom"/>
</dbReference>
<evidence type="ECO:0000313" key="2">
    <source>
        <dbReference type="EMBL" id="CYU28895.1"/>
    </source>
</evidence>
<dbReference type="PANTHER" id="PTHR43792:SF1">
    <property type="entry name" value="N-ACETYLTRANSFERASE DOMAIN-CONTAINING PROTEIN"/>
    <property type="match status" value="1"/>
</dbReference>
<dbReference type="PANTHER" id="PTHR43792">
    <property type="entry name" value="GNAT FAMILY, PUTATIVE (AFU_ORTHOLOGUE AFUA_3G00765)-RELATED-RELATED"/>
    <property type="match status" value="1"/>
</dbReference>
<keyword evidence="2" id="KW-0012">Acyltransferase</keyword>
<protein>
    <submittedName>
        <fullName evidence="2">N-acetyltransferase GCN5</fullName>
        <ecNumber evidence="2">2.3.1.-</ecNumber>
    </submittedName>
</protein>
<dbReference type="GO" id="GO:0016747">
    <property type="term" value="F:acyltransferase activity, transferring groups other than amino-acyl groups"/>
    <property type="evidence" value="ECO:0007669"/>
    <property type="project" value="InterPro"/>
</dbReference>
<evidence type="ECO:0000313" key="3">
    <source>
        <dbReference type="Proteomes" id="UP000072530"/>
    </source>
</evidence>
<keyword evidence="2" id="KW-0808">Transferase</keyword>
<dbReference type="RefSeq" id="WP_044669281.1">
    <property type="nucleotide sequence ID" value="NZ_CEDJ01000003.1"/>
</dbReference>
<dbReference type="EMBL" id="FIGG01000001">
    <property type="protein sequence ID" value="CYU28895.1"/>
    <property type="molecule type" value="Genomic_DNA"/>
</dbReference>
<dbReference type="EC" id="2.3.1.-" evidence="2"/>
<accession>A0A0Z8B3N7</accession>
<dbReference type="Gene3D" id="3.40.630.30">
    <property type="match status" value="1"/>
</dbReference>
<name>A0A0Z8B3N7_STRSU</name>
<proteinExistence type="predicted"/>
<dbReference type="Proteomes" id="UP000072530">
    <property type="component" value="Unassembled WGS sequence"/>
</dbReference>
<organism evidence="2 3">
    <name type="scientific">Streptococcus suis</name>
    <dbReference type="NCBI Taxonomy" id="1307"/>
    <lineage>
        <taxon>Bacteria</taxon>
        <taxon>Bacillati</taxon>
        <taxon>Bacillota</taxon>
        <taxon>Bacilli</taxon>
        <taxon>Lactobacillales</taxon>
        <taxon>Streptococcaceae</taxon>
        <taxon>Streptococcus</taxon>
    </lineage>
</organism>
<feature type="domain" description="N-acetyltransferase" evidence="1">
    <location>
        <begin position="8"/>
        <end position="166"/>
    </location>
</feature>
<dbReference type="AlphaFoldDB" id="A0A0Z8B3N7"/>
<sequence length="183" mass="20816">MILETNRLLLRPWSEPDAADLFSQASHPDVGPAAGWPVHQSVEESREIIKTVLSQPETYALVLKETGQVIGSIGLMLGKQGGLDLPDSEAEIGYWIGHSFWGQGQVPEASQVLLDYGFSQLNLEKVWCRAFVENSKSLRVQEKLGFVYQYLLEDVYFSLIDEIRTERVSLLTREEWQSRKEYP</sequence>
<dbReference type="Pfam" id="PF13302">
    <property type="entry name" value="Acetyltransf_3"/>
    <property type="match status" value="1"/>
</dbReference>
<dbReference type="SUPFAM" id="SSF55729">
    <property type="entry name" value="Acyl-CoA N-acyltransferases (Nat)"/>
    <property type="match status" value="1"/>
</dbReference>
<evidence type="ECO:0000259" key="1">
    <source>
        <dbReference type="PROSITE" id="PS51186"/>
    </source>
</evidence>
<dbReference type="PROSITE" id="PS51186">
    <property type="entry name" value="GNAT"/>
    <property type="match status" value="1"/>
</dbReference>
<dbReference type="InterPro" id="IPR016181">
    <property type="entry name" value="Acyl_CoA_acyltransferase"/>
</dbReference>
<reference evidence="2 3" key="1">
    <citation type="submission" date="2016-02" db="EMBL/GenBank/DDBJ databases">
        <authorList>
            <consortium name="Pathogen Informatics"/>
        </authorList>
    </citation>
    <scope>NUCLEOTIDE SEQUENCE [LARGE SCALE GENOMIC DNA]</scope>
    <source>
        <strain evidence="2 3">LSS31</strain>
    </source>
</reference>